<reference evidence="1 2" key="1">
    <citation type="submission" date="2016-07" db="EMBL/GenBank/DDBJ databases">
        <title>Draft genome sequence of Prauserella muralis DSM 45305, isolated from a mould-covered wall in an indoor environment.</title>
        <authorList>
            <person name="Ruckert C."/>
            <person name="Albersmeier A."/>
            <person name="Jiang C.-L."/>
            <person name="Jiang Y."/>
            <person name="Kalinowski J."/>
            <person name="Schneider O."/>
            <person name="Winkler A."/>
            <person name="Zotchev S.B."/>
        </authorList>
    </citation>
    <scope>NUCLEOTIDE SEQUENCE [LARGE SCALE GENOMIC DNA]</scope>
    <source>
        <strain evidence="1 2">DSM 45305</strain>
    </source>
</reference>
<dbReference type="AlphaFoldDB" id="A0A2V4ALC2"/>
<dbReference type="EMBL" id="MASW01000006">
    <property type="protein sequence ID" value="PXY20764.1"/>
    <property type="molecule type" value="Genomic_DNA"/>
</dbReference>
<dbReference type="Proteomes" id="UP000249915">
    <property type="component" value="Unassembled WGS sequence"/>
</dbReference>
<comment type="caution">
    <text evidence="1">The sequence shown here is derived from an EMBL/GenBank/DDBJ whole genome shotgun (WGS) entry which is preliminary data.</text>
</comment>
<gene>
    <name evidence="1" type="ORF">BAY60_24915</name>
</gene>
<keyword evidence="2" id="KW-1185">Reference proteome</keyword>
<accession>A0A2V4ALC2</accession>
<proteinExistence type="predicted"/>
<sequence length="64" mass="6974">MAQLHDIESSFAGFVLADEGLWDAESFGYLDLCETCLVTCLAEELAEALVFGRVDRLLHLASAP</sequence>
<protein>
    <submittedName>
        <fullName evidence="1">Uncharacterized protein</fullName>
    </submittedName>
</protein>
<name>A0A2V4ALC2_9PSEU</name>
<evidence type="ECO:0000313" key="1">
    <source>
        <dbReference type="EMBL" id="PXY20764.1"/>
    </source>
</evidence>
<organism evidence="1 2">
    <name type="scientific">Prauserella muralis</name>
    <dbReference type="NCBI Taxonomy" id="588067"/>
    <lineage>
        <taxon>Bacteria</taxon>
        <taxon>Bacillati</taxon>
        <taxon>Actinomycetota</taxon>
        <taxon>Actinomycetes</taxon>
        <taxon>Pseudonocardiales</taxon>
        <taxon>Pseudonocardiaceae</taxon>
        <taxon>Prauserella</taxon>
    </lineage>
</organism>
<evidence type="ECO:0000313" key="2">
    <source>
        <dbReference type="Proteomes" id="UP000249915"/>
    </source>
</evidence>